<sequence>MKVSPLVTLDNVQRRRQLGCVPASRVLRKLVCKLKRSWKKAIRWHRKSPQYSYDLRSYSLNFSDASSNNHTPCIDR</sequence>
<comment type="caution">
    <text evidence="1">The sequence shown here is derived from an EMBL/GenBank/DDBJ whole genome shotgun (WGS) entry which is preliminary data.</text>
</comment>
<dbReference type="OrthoDB" id="984078at2759"/>
<gene>
    <name evidence="1" type="ORF">L195_g020385</name>
</gene>
<dbReference type="STRING" id="57577.A0A2K3N279"/>
<dbReference type="PANTHER" id="PTHR34538:SF4">
    <property type="entry name" value="EXPRESSED PROTEIN"/>
    <property type="match status" value="1"/>
</dbReference>
<name>A0A2K3N279_TRIPR</name>
<evidence type="ECO:0000313" key="1">
    <source>
        <dbReference type="EMBL" id="PNX97161.1"/>
    </source>
</evidence>
<dbReference type="AlphaFoldDB" id="A0A2K3N279"/>
<proteinExistence type="predicted"/>
<dbReference type="PANTHER" id="PTHR34538">
    <property type="entry name" value="EXPRESSED PROTEIN"/>
    <property type="match status" value="1"/>
</dbReference>
<protein>
    <submittedName>
        <fullName evidence="1">Uncharacterized protein</fullName>
    </submittedName>
</protein>
<reference evidence="1 2" key="2">
    <citation type="journal article" date="2017" name="Front. Plant Sci.">
        <title>Gene Classification and Mining of Molecular Markers Useful in Red Clover (Trifolium pratense) Breeding.</title>
        <authorList>
            <person name="Istvanek J."/>
            <person name="Dluhosova J."/>
            <person name="Dluhos P."/>
            <person name="Patkova L."/>
            <person name="Nedelnik J."/>
            <person name="Repkova J."/>
        </authorList>
    </citation>
    <scope>NUCLEOTIDE SEQUENCE [LARGE SCALE GENOMIC DNA]</scope>
    <source>
        <strain evidence="2">cv. Tatra</strain>
        <tissue evidence="1">Young leaves</tissue>
    </source>
</reference>
<dbReference type="Proteomes" id="UP000236291">
    <property type="component" value="Unassembled WGS sequence"/>
</dbReference>
<dbReference type="EMBL" id="ASHM01015256">
    <property type="protein sequence ID" value="PNX97161.1"/>
    <property type="molecule type" value="Genomic_DNA"/>
</dbReference>
<evidence type="ECO:0000313" key="2">
    <source>
        <dbReference type="Proteomes" id="UP000236291"/>
    </source>
</evidence>
<reference evidence="1 2" key="1">
    <citation type="journal article" date="2014" name="Am. J. Bot.">
        <title>Genome assembly and annotation for red clover (Trifolium pratense; Fabaceae).</title>
        <authorList>
            <person name="Istvanek J."/>
            <person name="Jaros M."/>
            <person name="Krenek A."/>
            <person name="Repkova J."/>
        </authorList>
    </citation>
    <scope>NUCLEOTIDE SEQUENCE [LARGE SCALE GENOMIC DNA]</scope>
    <source>
        <strain evidence="2">cv. Tatra</strain>
        <tissue evidence="1">Young leaves</tissue>
    </source>
</reference>
<organism evidence="1 2">
    <name type="scientific">Trifolium pratense</name>
    <name type="common">Red clover</name>
    <dbReference type="NCBI Taxonomy" id="57577"/>
    <lineage>
        <taxon>Eukaryota</taxon>
        <taxon>Viridiplantae</taxon>
        <taxon>Streptophyta</taxon>
        <taxon>Embryophyta</taxon>
        <taxon>Tracheophyta</taxon>
        <taxon>Spermatophyta</taxon>
        <taxon>Magnoliopsida</taxon>
        <taxon>eudicotyledons</taxon>
        <taxon>Gunneridae</taxon>
        <taxon>Pentapetalae</taxon>
        <taxon>rosids</taxon>
        <taxon>fabids</taxon>
        <taxon>Fabales</taxon>
        <taxon>Fabaceae</taxon>
        <taxon>Papilionoideae</taxon>
        <taxon>50 kb inversion clade</taxon>
        <taxon>NPAAA clade</taxon>
        <taxon>Hologalegina</taxon>
        <taxon>IRL clade</taxon>
        <taxon>Trifolieae</taxon>
        <taxon>Trifolium</taxon>
    </lineage>
</organism>
<accession>A0A2K3N279</accession>